<accession>A0ABR4AF37</accession>
<reference evidence="1 2" key="1">
    <citation type="submission" date="2024-09" db="EMBL/GenBank/DDBJ databases">
        <title>Rethinking Asexuality: The Enigmatic Case of Functional Sexual Genes in Lepraria (Stereocaulaceae).</title>
        <authorList>
            <person name="Doellman M."/>
            <person name="Sun Y."/>
            <person name="Barcenas-Pena A."/>
            <person name="Lumbsch H.T."/>
            <person name="Grewe F."/>
        </authorList>
    </citation>
    <scope>NUCLEOTIDE SEQUENCE [LARGE SCALE GENOMIC DNA]</scope>
    <source>
        <strain evidence="1 2">Mercado 3170</strain>
    </source>
</reference>
<organism evidence="1 2">
    <name type="scientific">Stereocaulon virgatum</name>
    <dbReference type="NCBI Taxonomy" id="373712"/>
    <lineage>
        <taxon>Eukaryota</taxon>
        <taxon>Fungi</taxon>
        <taxon>Dikarya</taxon>
        <taxon>Ascomycota</taxon>
        <taxon>Pezizomycotina</taxon>
        <taxon>Lecanoromycetes</taxon>
        <taxon>OSLEUM clade</taxon>
        <taxon>Lecanoromycetidae</taxon>
        <taxon>Lecanorales</taxon>
        <taxon>Lecanorineae</taxon>
        <taxon>Stereocaulaceae</taxon>
        <taxon>Stereocaulon</taxon>
    </lineage>
</organism>
<protein>
    <recommendedName>
        <fullName evidence="3">DUF4185 domain-containing protein</fullName>
    </recommendedName>
</protein>
<dbReference type="Proteomes" id="UP001590950">
    <property type="component" value="Unassembled WGS sequence"/>
</dbReference>
<name>A0ABR4AF37_9LECA</name>
<sequence>MDSCPLHNGHQHAAYPPKVSHIEIVGYVDDTNQIGYSRDIGRSFTLNGRQFYIFGDTFCKDSNGNFVGLVNNTVALVPERRNPCLSKYLDFNDDDTVKCFVPLMMKEKDWQKSTGGRITLWGFGGVVELEDGTGRIWFQKGTISSGGDNEYCGVGLAIIRYNHTCEGLITQRLEGTLDNGLFFGAREPKVGSFSTLIEGPFAYLWGEYNGHIVLARTRQEESSIRDLYGFWNGTDYVTDFTGAAPISAFDEIPQGQIFRSDLFGKQKRYVFVGVSKWCDSLIRVGAAERLEGPWEVWPVAMTQGINVTNGFRYCIYPHLFASHTSNAELLVTWSEQWPGGVIAGKVNFLTEEQACGEECELID</sequence>
<keyword evidence="2" id="KW-1185">Reference proteome</keyword>
<evidence type="ECO:0000313" key="1">
    <source>
        <dbReference type="EMBL" id="KAL2042008.1"/>
    </source>
</evidence>
<comment type="caution">
    <text evidence="1">The sequence shown here is derived from an EMBL/GenBank/DDBJ whole genome shotgun (WGS) entry which is preliminary data.</text>
</comment>
<evidence type="ECO:0008006" key="3">
    <source>
        <dbReference type="Google" id="ProtNLM"/>
    </source>
</evidence>
<evidence type="ECO:0000313" key="2">
    <source>
        <dbReference type="Proteomes" id="UP001590950"/>
    </source>
</evidence>
<dbReference type="EMBL" id="JBEFKJ010000015">
    <property type="protein sequence ID" value="KAL2042008.1"/>
    <property type="molecule type" value="Genomic_DNA"/>
</dbReference>
<gene>
    <name evidence="1" type="ORF">N7G274_005196</name>
</gene>
<proteinExistence type="predicted"/>